<dbReference type="GeneID" id="139077895"/>
<name>A0ABM4LSK8_EQUPR</name>
<evidence type="ECO:0000256" key="1">
    <source>
        <dbReference type="SAM" id="MobiDB-lite"/>
    </source>
</evidence>
<gene>
    <name evidence="3" type="primary">LOC139077895</name>
</gene>
<dbReference type="RefSeq" id="XP_070443434.1">
    <property type="nucleotide sequence ID" value="XM_070587333.1"/>
</dbReference>
<accession>A0ABM4LSK8</accession>
<feature type="compositionally biased region" description="Basic residues" evidence="1">
    <location>
        <begin position="179"/>
        <end position="191"/>
    </location>
</feature>
<evidence type="ECO:0000313" key="2">
    <source>
        <dbReference type="Proteomes" id="UP001652662"/>
    </source>
</evidence>
<protein>
    <submittedName>
        <fullName evidence="3">Uncharacterized protein</fullName>
    </submittedName>
</protein>
<sequence length="289" mass="30393">MGRGTAGLRSGRHGDTSGRLHFRLHRAGLALTPLPGTQEVRVPRGVTGRSTGNPLAAPLPSNARGARAHCLGLGSGPAPVSPARDGAVTRPPAVAVAQCERRGRSPRPGRPAPRGPTPPRAGRRSRRSGVSPGSGPASGRPGCRGTSPRCPPVDGPSRLRPLPPRRARALGNPRERGPRARRRRGFPRRQTRPGLVSSVRVTRLTALSRTFRSAVTCGSLGAARPGRERDADGGPGRAWARNARWSRRALKRGAAGGARRPKAPFAWLRGRACLGAARPVCPSSPQRQG</sequence>
<reference evidence="3" key="1">
    <citation type="submission" date="2025-08" db="UniProtKB">
        <authorList>
            <consortium name="RefSeq"/>
        </authorList>
    </citation>
    <scope>IDENTIFICATION</scope>
    <source>
        <tissue evidence="3">Blood</tissue>
    </source>
</reference>
<dbReference type="Proteomes" id="UP001652662">
    <property type="component" value="Chromosome 20"/>
</dbReference>
<evidence type="ECO:0000313" key="3">
    <source>
        <dbReference type="RefSeq" id="XP_070443434.1"/>
    </source>
</evidence>
<organism evidence="2 3">
    <name type="scientific">Equus przewalskii</name>
    <name type="common">Przewalski's horse</name>
    <name type="synonym">Equus caballus przewalskii</name>
    <dbReference type="NCBI Taxonomy" id="9798"/>
    <lineage>
        <taxon>Eukaryota</taxon>
        <taxon>Metazoa</taxon>
        <taxon>Chordata</taxon>
        <taxon>Craniata</taxon>
        <taxon>Vertebrata</taxon>
        <taxon>Euteleostomi</taxon>
        <taxon>Mammalia</taxon>
        <taxon>Eutheria</taxon>
        <taxon>Laurasiatheria</taxon>
        <taxon>Perissodactyla</taxon>
        <taxon>Equidae</taxon>
        <taxon>Equus</taxon>
    </lineage>
</organism>
<feature type="compositionally biased region" description="Pro residues" evidence="1">
    <location>
        <begin position="108"/>
        <end position="119"/>
    </location>
</feature>
<proteinExistence type="predicted"/>
<keyword evidence="2" id="KW-1185">Reference proteome</keyword>
<feature type="region of interest" description="Disordered" evidence="1">
    <location>
        <begin position="76"/>
        <end position="196"/>
    </location>
</feature>
<feature type="compositionally biased region" description="Low complexity" evidence="1">
    <location>
        <begin position="128"/>
        <end position="145"/>
    </location>
</feature>